<sequence length="173" mass="19404">MEGCKFFTGENGLLLRIERLDKAELEKLETPEEKHAKEKLIAKQGKSYAKAALAHYNRQEDVDFELVKVLNCSTFCVLGSWHHINFEAKPRNFKCSPKLFFAELYGNALRVTCCCMLKPKGSDASALKGCYFCRSDVRHPDSGFRAGGERGLRVGKYGGIPVDRGPVLPQWSS</sequence>
<accession>A0ACB7HQM8</accession>
<evidence type="ECO:0000313" key="2">
    <source>
        <dbReference type="Proteomes" id="UP000091857"/>
    </source>
</evidence>
<protein>
    <submittedName>
        <fullName evidence="1">Uncharacterized protein</fullName>
    </submittedName>
</protein>
<keyword evidence="2" id="KW-1185">Reference proteome</keyword>
<dbReference type="Proteomes" id="UP000091857">
    <property type="component" value="Chromosome 5"/>
</dbReference>
<evidence type="ECO:0000313" key="1">
    <source>
        <dbReference type="EMBL" id="KAG8654466.1"/>
    </source>
</evidence>
<gene>
    <name evidence="1" type="ORF">MANES_05G128647v8</name>
</gene>
<organism evidence="1 2">
    <name type="scientific">Manihot esculenta</name>
    <name type="common">Cassava</name>
    <name type="synonym">Jatropha manihot</name>
    <dbReference type="NCBI Taxonomy" id="3983"/>
    <lineage>
        <taxon>Eukaryota</taxon>
        <taxon>Viridiplantae</taxon>
        <taxon>Streptophyta</taxon>
        <taxon>Embryophyta</taxon>
        <taxon>Tracheophyta</taxon>
        <taxon>Spermatophyta</taxon>
        <taxon>Magnoliopsida</taxon>
        <taxon>eudicotyledons</taxon>
        <taxon>Gunneridae</taxon>
        <taxon>Pentapetalae</taxon>
        <taxon>rosids</taxon>
        <taxon>fabids</taxon>
        <taxon>Malpighiales</taxon>
        <taxon>Euphorbiaceae</taxon>
        <taxon>Crotonoideae</taxon>
        <taxon>Manihoteae</taxon>
        <taxon>Manihot</taxon>
    </lineage>
</organism>
<reference evidence="2" key="1">
    <citation type="journal article" date="2016" name="Nat. Biotechnol.">
        <title>Sequencing wild and cultivated cassava and related species reveals extensive interspecific hybridization and genetic diversity.</title>
        <authorList>
            <person name="Bredeson J.V."/>
            <person name="Lyons J.B."/>
            <person name="Prochnik S.E."/>
            <person name="Wu G.A."/>
            <person name="Ha C.M."/>
            <person name="Edsinger-Gonzales E."/>
            <person name="Grimwood J."/>
            <person name="Schmutz J."/>
            <person name="Rabbi I.Y."/>
            <person name="Egesi C."/>
            <person name="Nauluvula P."/>
            <person name="Lebot V."/>
            <person name="Ndunguru J."/>
            <person name="Mkamilo G."/>
            <person name="Bart R.S."/>
            <person name="Setter T.L."/>
            <person name="Gleadow R.M."/>
            <person name="Kulakow P."/>
            <person name="Ferguson M.E."/>
            <person name="Rounsley S."/>
            <person name="Rokhsar D.S."/>
        </authorList>
    </citation>
    <scope>NUCLEOTIDE SEQUENCE [LARGE SCALE GENOMIC DNA]</scope>
    <source>
        <strain evidence="2">cv. AM560-2</strain>
    </source>
</reference>
<proteinExistence type="predicted"/>
<name>A0ACB7HQM8_MANES</name>
<dbReference type="EMBL" id="CM004391">
    <property type="protein sequence ID" value="KAG8654466.1"/>
    <property type="molecule type" value="Genomic_DNA"/>
</dbReference>
<comment type="caution">
    <text evidence="1">The sequence shown here is derived from an EMBL/GenBank/DDBJ whole genome shotgun (WGS) entry which is preliminary data.</text>
</comment>